<dbReference type="PROSITE" id="PS51384">
    <property type="entry name" value="FAD_FR"/>
    <property type="match status" value="1"/>
</dbReference>
<name>A0A382YC03_9ZZZZ</name>
<dbReference type="InterPro" id="IPR039261">
    <property type="entry name" value="FNR_nucleotide-bd"/>
</dbReference>
<evidence type="ECO:0000259" key="1">
    <source>
        <dbReference type="PROSITE" id="PS51384"/>
    </source>
</evidence>
<dbReference type="Gene3D" id="2.40.30.10">
    <property type="entry name" value="Translation factors"/>
    <property type="match status" value="1"/>
</dbReference>
<dbReference type="AlphaFoldDB" id="A0A382YC03"/>
<dbReference type="SUPFAM" id="SSF63380">
    <property type="entry name" value="Riboflavin synthase domain-like"/>
    <property type="match status" value="1"/>
</dbReference>
<dbReference type="Pfam" id="PF00970">
    <property type="entry name" value="FAD_binding_6"/>
    <property type="match status" value="1"/>
</dbReference>
<evidence type="ECO:0000313" key="2">
    <source>
        <dbReference type="EMBL" id="SVD80391.1"/>
    </source>
</evidence>
<dbReference type="GO" id="GO:0016491">
    <property type="term" value="F:oxidoreductase activity"/>
    <property type="evidence" value="ECO:0007669"/>
    <property type="project" value="InterPro"/>
</dbReference>
<reference evidence="2" key="1">
    <citation type="submission" date="2018-05" db="EMBL/GenBank/DDBJ databases">
        <authorList>
            <person name="Lanie J.A."/>
            <person name="Ng W.-L."/>
            <person name="Kazmierczak K.M."/>
            <person name="Andrzejewski T.M."/>
            <person name="Davidsen T.M."/>
            <person name="Wayne K.J."/>
            <person name="Tettelin H."/>
            <person name="Glass J.I."/>
            <person name="Rusch D."/>
            <person name="Podicherti R."/>
            <person name="Tsui H.-C.T."/>
            <person name="Winkler M.E."/>
        </authorList>
    </citation>
    <scope>NUCLEOTIDE SEQUENCE</scope>
</reference>
<dbReference type="SUPFAM" id="SSF52343">
    <property type="entry name" value="Ferredoxin reductase-like, C-terminal NADP-linked domain"/>
    <property type="match status" value="1"/>
</dbReference>
<feature type="non-terminal residue" evidence="2">
    <location>
        <position position="220"/>
    </location>
</feature>
<dbReference type="InterPro" id="IPR050353">
    <property type="entry name" value="PyrK_electron_transfer"/>
</dbReference>
<organism evidence="2">
    <name type="scientific">marine metagenome</name>
    <dbReference type="NCBI Taxonomy" id="408172"/>
    <lineage>
        <taxon>unclassified sequences</taxon>
        <taxon>metagenomes</taxon>
        <taxon>ecological metagenomes</taxon>
    </lineage>
</organism>
<dbReference type="InterPro" id="IPR008333">
    <property type="entry name" value="Cbr1-like_FAD-bd_dom"/>
</dbReference>
<dbReference type="InterPro" id="IPR017927">
    <property type="entry name" value="FAD-bd_FR_type"/>
</dbReference>
<proteinExistence type="predicted"/>
<accession>A0A382YC03</accession>
<dbReference type="PANTHER" id="PTHR43513">
    <property type="entry name" value="DIHYDROOROTATE DEHYDROGENASE B (NAD(+)), ELECTRON TRANSFER SUBUNIT"/>
    <property type="match status" value="1"/>
</dbReference>
<gene>
    <name evidence="2" type="ORF">METZ01_LOCUS433245</name>
</gene>
<dbReference type="PANTHER" id="PTHR43513:SF3">
    <property type="entry name" value="DIHYDROOROTATE DEHYDROGENASE B (NAD(+)), ELECTRON TRANSFER SUBUNIT-RELATED"/>
    <property type="match status" value="1"/>
</dbReference>
<dbReference type="InterPro" id="IPR017938">
    <property type="entry name" value="Riboflavin_synthase-like_b-brl"/>
</dbReference>
<feature type="domain" description="FAD-binding FR-type" evidence="1">
    <location>
        <begin position="9"/>
        <end position="107"/>
    </location>
</feature>
<dbReference type="Gene3D" id="3.40.50.80">
    <property type="entry name" value="Nucleotide-binding domain of ferredoxin-NADP reductase (FNR) module"/>
    <property type="match status" value="1"/>
</dbReference>
<dbReference type="EMBL" id="UINC01174327">
    <property type="protein sequence ID" value="SVD80391.1"/>
    <property type="molecule type" value="Genomic_DNA"/>
</dbReference>
<protein>
    <recommendedName>
        <fullName evidence="1">FAD-binding FR-type domain-containing protein</fullName>
    </recommendedName>
</protein>
<sequence length="220" mass="24120">MASSNRGTISVNECQVLAHYRYEAEQFILTISCPEIAQTTLPGQFVHVTVSGQLSMRRPISIMSVDKDNGTFDLLYKIVGEGTRQLAERKIGDMLSVIGPIGNGFRMTDKKIPLLIGGGVGMPPIIAIAQNIKDNDYYNPYVILGSEVPFPFTPISSNLAGFYSSTLKTMPLLEDWNIACGLASLQNFKGVYNGYVTTLASEYLDSLSEDDLLKVEIFSC</sequence>